<dbReference type="InterPro" id="IPR014284">
    <property type="entry name" value="RNA_pol_sigma-70_dom"/>
</dbReference>
<dbReference type="InterPro" id="IPR013325">
    <property type="entry name" value="RNA_pol_sigma_r2"/>
</dbReference>
<evidence type="ECO:0000256" key="6">
    <source>
        <dbReference type="SAM" id="MobiDB-lite"/>
    </source>
</evidence>
<feature type="domain" description="RNA polymerase sigma-70 region 2" evidence="7">
    <location>
        <begin position="32"/>
        <end position="99"/>
    </location>
</feature>
<dbReference type="InterPro" id="IPR007627">
    <property type="entry name" value="RNA_pol_sigma70_r2"/>
</dbReference>
<evidence type="ECO:0000313" key="10">
    <source>
        <dbReference type="Proteomes" id="UP000823964"/>
    </source>
</evidence>
<gene>
    <name evidence="9" type="ORF">H9862_03760</name>
</gene>
<proteinExistence type="inferred from homology"/>
<evidence type="ECO:0000256" key="5">
    <source>
        <dbReference type="ARBA" id="ARBA00023163"/>
    </source>
</evidence>
<dbReference type="Gene3D" id="1.10.1740.10">
    <property type="match status" value="1"/>
</dbReference>
<comment type="caution">
    <text evidence="9">The sequence shown here is derived from an EMBL/GenBank/DDBJ whole genome shotgun (WGS) entry which is preliminary data.</text>
</comment>
<evidence type="ECO:0000259" key="7">
    <source>
        <dbReference type="Pfam" id="PF04542"/>
    </source>
</evidence>
<dbReference type="PANTHER" id="PTHR43133">
    <property type="entry name" value="RNA POLYMERASE ECF-TYPE SIGMA FACTO"/>
    <property type="match status" value="1"/>
</dbReference>
<dbReference type="GO" id="GO:0006352">
    <property type="term" value="P:DNA-templated transcription initiation"/>
    <property type="evidence" value="ECO:0007669"/>
    <property type="project" value="InterPro"/>
</dbReference>
<feature type="domain" description="RNA polymerase sigma factor 70 region 4 type 2" evidence="8">
    <location>
        <begin position="140"/>
        <end position="187"/>
    </location>
</feature>
<dbReference type="EMBL" id="DXFQ01000058">
    <property type="protein sequence ID" value="HIX19703.1"/>
    <property type="molecule type" value="Genomic_DNA"/>
</dbReference>
<evidence type="ECO:0000313" key="9">
    <source>
        <dbReference type="EMBL" id="HIX19703.1"/>
    </source>
</evidence>
<dbReference type="InterPro" id="IPR013249">
    <property type="entry name" value="RNA_pol_sigma70_r4_t2"/>
</dbReference>
<dbReference type="InterPro" id="IPR036388">
    <property type="entry name" value="WH-like_DNA-bd_sf"/>
</dbReference>
<keyword evidence="2" id="KW-0805">Transcription regulation</keyword>
<dbReference type="Proteomes" id="UP000823964">
    <property type="component" value="Unassembled WGS sequence"/>
</dbReference>
<dbReference type="Pfam" id="PF04542">
    <property type="entry name" value="Sigma70_r2"/>
    <property type="match status" value="1"/>
</dbReference>
<dbReference type="GO" id="GO:0003677">
    <property type="term" value="F:DNA binding"/>
    <property type="evidence" value="ECO:0007669"/>
    <property type="project" value="UniProtKB-KW"/>
</dbReference>
<sequence length="201" mass="23040">MPDETQQSLNDRTDEELIRITLEGNVKAYDVLVKRHSRKLHAMLLQMLRSEADAYDIAQDAFLKAFHSLRYFSGRSAFFTWLYSIAANRARNLLRRKKRENSFSIDNDADATPIDKRSELADESRAADPTRNAHVSELKQRLRAAMDQLSPAQREVVTLFDIQGKSFAEISALLNITEGTLRSRLHYAHKILQGLLGDDHR</sequence>
<keyword evidence="3" id="KW-0731">Sigma factor</keyword>
<dbReference type="Pfam" id="PF08281">
    <property type="entry name" value="Sigma70_r4_2"/>
    <property type="match status" value="1"/>
</dbReference>
<evidence type="ECO:0000256" key="3">
    <source>
        <dbReference type="ARBA" id="ARBA00023082"/>
    </source>
</evidence>
<evidence type="ECO:0000256" key="1">
    <source>
        <dbReference type="ARBA" id="ARBA00010641"/>
    </source>
</evidence>
<dbReference type="Gene3D" id="1.10.10.10">
    <property type="entry name" value="Winged helix-like DNA-binding domain superfamily/Winged helix DNA-binding domain"/>
    <property type="match status" value="1"/>
</dbReference>
<feature type="compositionally biased region" description="Basic and acidic residues" evidence="6">
    <location>
        <begin position="114"/>
        <end position="128"/>
    </location>
</feature>
<organism evidence="9 10">
    <name type="scientific">Candidatus Akkermansia intestinigallinarum</name>
    <dbReference type="NCBI Taxonomy" id="2838431"/>
    <lineage>
        <taxon>Bacteria</taxon>
        <taxon>Pseudomonadati</taxon>
        <taxon>Verrucomicrobiota</taxon>
        <taxon>Verrucomicrobiia</taxon>
        <taxon>Verrucomicrobiales</taxon>
        <taxon>Akkermansiaceae</taxon>
        <taxon>Akkermansia</taxon>
    </lineage>
</organism>
<feature type="region of interest" description="Disordered" evidence="6">
    <location>
        <begin position="114"/>
        <end position="133"/>
    </location>
</feature>
<keyword evidence="4" id="KW-0238">DNA-binding</keyword>
<evidence type="ECO:0000256" key="4">
    <source>
        <dbReference type="ARBA" id="ARBA00023125"/>
    </source>
</evidence>
<reference evidence="9" key="2">
    <citation type="submission" date="2021-04" db="EMBL/GenBank/DDBJ databases">
        <authorList>
            <person name="Gilroy R."/>
        </authorList>
    </citation>
    <scope>NUCLEOTIDE SEQUENCE</scope>
    <source>
        <strain evidence="9">14975</strain>
    </source>
</reference>
<dbReference type="GO" id="GO:0016987">
    <property type="term" value="F:sigma factor activity"/>
    <property type="evidence" value="ECO:0007669"/>
    <property type="project" value="UniProtKB-KW"/>
</dbReference>
<keyword evidence="5" id="KW-0804">Transcription</keyword>
<comment type="similarity">
    <text evidence="1">Belongs to the sigma-70 factor family. ECF subfamily.</text>
</comment>
<dbReference type="CDD" id="cd06171">
    <property type="entry name" value="Sigma70_r4"/>
    <property type="match status" value="1"/>
</dbReference>
<dbReference type="NCBIfam" id="TIGR02937">
    <property type="entry name" value="sigma70-ECF"/>
    <property type="match status" value="1"/>
</dbReference>
<dbReference type="InterPro" id="IPR039425">
    <property type="entry name" value="RNA_pol_sigma-70-like"/>
</dbReference>
<dbReference type="PANTHER" id="PTHR43133:SF8">
    <property type="entry name" value="RNA POLYMERASE SIGMA FACTOR HI_1459-RELATED"/>
    <property type="match status" value="1"/>
</dbReference>
<dbReference type="SUPFAM" id="SSF88946">
    <property type="entry name" value="Sigma2 domain of RNA polymerase sigma factors"/>
    <property type="match status" value="1"/>
</dbReference>
<evidence type="ECO:0000259" key="8">
    <source>
        <dbReference type="Pfam" id="PF08281"/>
    </source>
</evidence>
<accession>A0A9D2AHT6</accession>
<dbReference type="AlphaFoldDB" id="A0A9D2AHT6"/>
<name>A0A9D2AHT6_9BACT</name>
<protein>
    <submittedName>
        <fullName evidence="9">Sigma-70 family RNA polymerase sigma factor</fullName>
    </submittedName>
</protein>
<dbReference type="InterPro" id="IPR013324">
    <property type="entry name" value="RNA_pol_sigma_r3/r4-like"/>
</dbReference>
<evidence type="ECO:0000256" key="2">
    <source>
        <dbReference type="ARBA" id="ARBA00023015"/>
    </source>
</evidence>
<dbReference type="SUPFAM" id="SSF88659">
    <property type="entry name" value="Sigma3 and sigma4 domains of RNA polymerase sigma factors"/>
    <property type="match status" value="1"/>
</dbReference>
<reference evidence="9" key="1">
    <citation type="journal article" date="2021" name="PeerJ">
        <title>Extensive microbial diversity within the chicken gut microbiome revealed by metagenomics and culture.</title>
        <authorList>
            <person name="Gilroy R."/>
            <person name="Ravi A."/>
            <person name="Getino M."/>
            <person name="Pursley I."/>
            <person name="Horton D.L."/>
            <person name="Alikhan N.F."/>
            <person name="Baker D."/>
            <person name="Gharbi K."/>
            <person name="Hall N."/>
            <person name="Watson M."/>
            <person name="Adriaenssens E.M."/>
            <person name="Foster-Nyarko E."/>
            <person name="Jarju S."/>
            <person name="Secka A."/>
            <person name="Antonio M."/>
            <person name="Oren A."/>
            <person name="Chaudhuri R.R."/>
            <person name="La Ragione R."/>
            <person name="Hildebrand F."/>
            <person name="Pallen M.J."/>
        </authorList>
    </citation>
    <scope>NUCLEOTIDE SEQUENCE</scope>
    <source>
        <strain evidence="9">14975</strain>
    </source>
</reference>